<gene>
    <name evidence="2" type="ORF">U6N30_00365</name>
</gene>
<keyword evidence="3" id="KW-1185">Reference proteome</keyword>
<accession>A0ABZ1B0M7</accession>
<organism evidence="2 3">
    <name type="scientific">Blastococcus brunescens</name>
    <dbReference type="NCBI Taxonomy" id="1564165"/>
    <lineage>
        <taxon>Bacteria</taxon>
        <taxon>Bacillati</taxon>
        <taxon>Actinomycetota</taxon>
        <taxon>Actinomycetes</taxon>
        <taxon>Geodermatophilales</taxon>
        <taxon>Geodermatophilaceae</taxon>
        <taxon>Blastococcus</taxon>
    </lineage>
</organism>
<name>A0ABZ1B0M7_9ACTN</name>
<reference evidence="2 3" key="1">
    <citation type="submission" date="2023-12" db="EMBL/GenBank/DDBJ databases">
        <title>Blastococcus brunescens sp. nov., an actonobacterium isolated from sandstone collected in sahara desert.</title>
        <authorList>
            <person name="Gtari M."/>
            <person name="Ghodhbane F."/>
        </authorList>
    </citation>
    <scope>NUCLEOTIDE SEQUENCE [LARGE SCALE GENOMIC DNA]</scope>
    <source>
        <strain evidence="2 3">BMG 8361</strain>
    </source>
</reference>
<evidence type="ECO:0000256" key="1">
    <source>
        <dbReference type="SAM" id="MobiDB-lite"/>
    </source>
</evidence>
<sequence>MPTLQDGLGRDDLVEGGPRLPEALEAAARDDDPVEPCTVHSGDGQRLPWARLSGGPR</sequence>
<feature type="region of interest" description="Disordered" evidence="1">
    <location>
        <begin position="1"/>
        <end position="20"/>
    </location>
</feature>
<proteinExistence type="predicted"/>
<dbReference type="Proteomes" id="UP001324287">
    <property type="component" value="Chromosome"/>
</dbReference>
<dbReference type="EMBL" id="CP141261">
    <property type="protein sequence ID" value="WRL64359.1"/>
    <property type="molecule type" value="Genomic_DNA"/>
</dbReference>
<protein>
    <submittedName>
        <fullName evidence="2">Uncharacterized protein</fullName>
    </submittedName>
</protein>
<evidence type="ECO:0000313" key="2">
    <source>
        <dbReference type="EMBL" id="WRL64359.1"/>
    </source>
</evidence>
<dbReference type="RefSeq" id="WP_324275686.1">
    <property type="nucleotide sequence ID" value="NZ_CP141261.1"/>
</dbReference>
<evidence type="ECO:0000313" key="3">
    <source>
        <dbReference type="Proteomes" id="UP001324287"/>
    </source>
</evidence>
<feature type="region of interest" description="Disordered" evidence="1">
    <location>
        <begin position="26"/>
        <end position="57"/>
    </location>
</feature>